<accession>A0A6V7PXS4</accession>
<protein>
    <submittedName>
        <fullName evidence="2">Uncharacterized protein</fullName>
    </submittedName>
</protein>
<feature type="region of interest" description="Disordered" evidence="1">
    <location>
        <begin position="25"/>
        <end position="159"/>
    </location>
</feature>
<dbReference type="EMBL" id="LR862153">
    <property type="protein sequence ID" value="CAD1835508.1"/>
    <property type="molecule type" value="Genomic_DNA"/>
</dbReference>
<name>A0A6V7PXS4_ANACO</name>
<proteinExistence type="predicted"/>
<reference evidence="2" key="1">
    <citation type="submission" date="2020-07" db="EMBL/GenBank/DDBJ databases">
        <authorList>
            <person name="Lin J."/>
        </authorList>
    </citation>
    <scope>NUCLEOTIDE SEQUENCE</scope>
</reference>
<sequence length="159" mass="17115">MAYNMDHIAFYLVHHDGPIEELTIAIPPANKRPRHKTDRSRSLDGGCTSRPTEVDGPHPEAPPAENSVAPELEVKPVEGGDAPTEAEAARAKEPQLVDPATTNGEEELKPESSAVVPEKPEDKEDAPTNEVAKESKEEEKRSQVVDHPLAAASEGSKTS</sequence>
<organism evidence="2">
    <name type="scientific">Ananas comosus var. bracteatus</name>
    <name type="common">red pineapple</name>
    <dbReference type="NCBI Taxonomy" id="296719"/>
    <lineage>
        <taxon>Eukaryota</taxon>
        <taxon>Viridiplantae</taxon>
        <taxon>Streptophyta</taxon>
        <taxon>Embryophyta</taxon>
        <taxon>Tracheophyta</taxon>
        <taxon>Spermatophyta</taxon>
        <taxon>Magnoliopsida</taxon>
        <taxon>Liliopsida</taxon>
        <taxon>Poales</taxon>
        <taxon>Bromeliaceae</taxon>
        <taxon>Bromelioideae</taxon>
        <taxon>Ananas</taxon>
    </lineage>
</organism>
<gene>
    <name evidence="2" type="ORF">CB5_LOCUS18719</name>
</gene>
<evidence type="ECO:0000256" key="1">
    <source>
        <dbReference type="SAM" id="MobiDB-lite"/>
    </source>
</evidence>
<feature type="compositionally biased region" description="Basic and acidic residues" evidence="1">
    <location>
        <begin position="118"/>
        <end position="144"/>
    </location>
</feature>
<evidence type="ECO:0000313" key="2">
    <source>
        <dbReference type="EMBL" id="CAD1835508.1"/>
    </source>
</evidence>
<dbReference type="AlphaFoldDB" id="A0A6V7PXS4"/>